<keyword evidence="1" id="KW-0812">Transmembrane</keyword>
<organism evidence="2 3">
    <name type="scientific">Pseudarthrobacter psychrotolerans</name>
    <dbReference type="NCBI Taxonomy" id="2697569"/>
    <lineage>
        <taxon>Bacteria</taxon>
        <taxon>Bacillati</taxon>
        <taxon>Actinomycetota</taxon>
        <taxon>Actinomycetes</taxon>
        <taxon>Micrococcales</taxon>
        <taxon>Micrococcaceae</taxon>
        <taxon>Pseudarthrobacter</taxon>
    </lineage>
</organism>
<keyword evidence="1" id="KW-1133">Transmembrane helix</keyword>
<evidence type="ECO:0000313" key="3">
    <source>
        <dbReference type="Proteomes" id="UP000464186"/>
    </source>
</evidence>
<dbReference type="AlphaFoldDB" id="A0A6P1NQI9"/>
<dbReference type="EMBL" id="CP047898">
    <property type="protein sequence ID" value="QHK21343.1"/>
    <property type="molecule type" value="Genomic_DNA"/>
</dbReference>
<gene>
    <name evidence="2" type="ORF">GU243_18365</name>
</gene>
<feature type="transmembrane region" description="Helical" evidence="1">
    <location>
        <begin position="90"/>
        <end position="112"/>
    </location>
</feature>
<dbReference type="Proteomes" id="UP000464186">
    <property type="component" value="Chromosome"/>
</dbReference>
<protein>
    <submittedName>
        <fullName evidence="2">Phage holin family protein</fullName>
    </submittedName>
</protein>
<keyword evidence="1" id="KW-0472">Membrane</keyword>
<accession>A0A6P1NQI9</accession>
<feature type="transmembrane region" description="Helical" evidence="1">
    <location>
        <begin position="61"/>
        <end position="84"/>
    </location>
</feature>
<dbReference type="InterPro" id="IPR009937">
    <property type="entry name" value="Phage_holin_3_6"/>
</dbReference>
<proteinExistence type="predicted"/>
<keyword evidence="3" id="KW-1185">Reference proteome</keyword>
<reference evidence="2 3" key="1">
    <citation type="submission" date="2020-01" db="EMBL/GenBank/DDBJ databases">
        <title>Pseudarthrobacter psychrotolerans sp. nov., isolated from antarctic soil.</title>
        <authorList>
            <person name="Shin Y."/>
            <person name="Park W."/>
        </authorList>
    </citation>
    <scope>NUCLEOTIDE SEQUENCE [LARGE SCALE GENOMIC DNA]</scope>
    <source>
        <strain evidence="2 3">YJ56</strain>
    </source>
</reference>
<dbReference type="KEGG" id="psey:GU243_18365"/>
<evidence type="ECO:0000313" key="2">
    <source>
        <dbReference type="EMBL" id="QHK21343.1"/>
    </source>
</evidence>
<sequence length="143" mass="14805">MSSQIPAPPPSAAHAKADNTSLGDLLGEVTRDLSTLMRQEVELAKAELKESASKAGRGSGMLAGAGVAGHFVLLFLSIALWIALGELMGLGWSAVVVAVIWGVIAAVLASVGRRELKTVKGMPQTAETLQEIPPTLKPGEVKP</sequence>
<evidence type="ECO:0000256" key="1">
    <source>
        <dbReference type="SAM" id="Phobius"/>
    </source>
</evidence>
<dbReference type="Pfam" id="PF07332">
    <property type="entry name" value="Phage_holin_3_6"/>
    <property type="match status" value="1"/>
</dbReference>
<name>A0A6P1NQI9_9MICC</name>